<evidence type="ECO:0000256" key="7">
    <source>
        <dbReference type="ARBA" id="ARBA00022989"/>
    </source>
</evidence>
<sequence>MKSGLLSINDVLFLLVNIFKYFLIALNGLYLYKLPCNAKENMDFVSAIVCILIGVTIKITVIAIYSTYFMDIYMLRKCRRSNFLKLCTFSNVRRSGNTSVLESDDFEYKKLIKKFFFKKVYYSLRKKHKHMELYMLKIYNSTFNYYFCNVRDVFYALIWYISLYYWRRDTYDTMWNFDNIPIYIHNILIVLLSSSYIDLIMVILSYSKSKYYVMKSKFLIDAFFSAPSVFFFSKYLFVLDNKIDIYFIMGFLRNIKIFLNVSYVRVEQNSILTNTEIKIVRIVLGVLLLCNAFASTVYTIQAIHPYNLENGNFSYFLNSYLDYFYFSIISISTVGYGDIFPINKLSKVVCIIFIFWTFIWVPIQFNDLIISIFSKKTTYGKLSMNSQKFILLIGEVEPQKLNVFLFESIAYGNKLKFHILTTYPINCYKEQIKIADHFCISLYIKSFDLNEKQNTNLLYSINAQNAYYLFLFSDKFNNGHYNIDTKSFTRLLILKKFLHGKKNALIELRNKSVSNVVKSIGCENFIIDILKHSLIVKNVKHPGVITLILSLFTAYKYEPECDALDDMRDSFSSLKYIGEYIRGSRTKIFSFFVHKNMVGLKFDKLFYKLYESLGIILIGIETDNGMVPNVRRNCASHKVANFVKGKKARRQRFKVVFLNLLRRYTHSCNPAYTERPLHKQTVIWNGIQSGHTRRRRIKTDSTESSNLLKMNLGYDSSRGKDHSSSFIGECGNYHMRGNKAQETVPHRRKNKHDIISSEGNICINISRSNSTSNKLRERCTTKREPHMEELKKWDNNIIHAKTNNKWGYDTNISKNTKQLKCYLNLLGTNYSIRENDKCVVIANSKKVIKYLSMAKSLFWLFEIESKKEKNISYDLKSVIKTKKTFNKYLSSNLRKNMLTMSHGNNRNLVHKGQNLIAINYHDLFFSSYKISRVFSKRSYPFGKKIKTVKYAGGHYTRDLVSGGNCPNIIFSAEGCQGSGDKNVDSQNGNYQDEENCDRCSHVPPCDTNNWDFKGCNFISCIPDRCNVETRVGRHAEGDTIVASSRYLESTPGRFHMGNPTSSVNLSYPETRTFENALDNSVSQNSYVEPQLVHSHHKGARKKYGYYCIHKKKLKKKNYLINYVNFLKRQEKGNYRAAKNGLNNVHKDSLSDGFNAALKSPIAYSYEEACEKYFPRGRRNKLLLIINCTSNTIELIKMVNPKCTYNVVILTDEVPAINMYDFCKYNVVFIKCKSLDDYNILNAGLMQAYYVIILPTDANNADEINEIDMNNIILTRKMIHLMRKRKTSFYINNIMTELINPANVIFLEENKMIKLKDKKSSYSDFFPYVNCSRFYSSNLICETMLYNFMAHHKSFTKFSVCNDTLESLIKYISVIYIYDLNKYFDFSFKKIRTFRDLFYFLSKRNITAIGLYRRGDKNVPFYVYTKPSENCELKLDDMVYVL</sequence>
<name>A0A0D9QHS6_PLAFR</name>
<feature type="transmembrane region" description="Helical" evidence="11">
    <location>
        <begin position="282"/>
        <end position="303"/>
    </location>
</feature>
<dbReference type="InterPro" id="IPR003929">
    <property type="entry name" value="K_chnl_BK_asu"/>
</dbReference>
<keyword evidence="5" id="KW-0631">Potassium channel</keyword>
<feature type="transmembrane region" description="Helical" evidence="11">
    <location>
        <begin position="348"/>
        <end position="365"/>
    </location>
</feature>
<feature type="transmembrane region" description="Helical" evidence="11">
    <location>
        <begin position="182"/>
        <end position="206"/>
    </location>
</feature>
<feature type="domain" description="Calcium-activated potassium channel BK alpha subunit" evidence="12">
    <location>
        <begin position="524"/>
        <end position="620"/>
    </location>
</feature>
<dbReference type="OMA" id="WLFEIKS"/>
<feature type="domain" description="Potassium channel" evidence="13">
    <location>
        <begin position="286"/>
        <end position="371"/>
    </location>
</feature>
<feature type="transmembrane region" description="Helical" evidence="11">
    <location>
        <begin position="143"/>
        <end position="162"/>
    </location>
</feature>
<evidence type="ECO:0000259" key="13">
    <source>
        <dbReference type="Pfam" id="PF07885"/>
    </source>
</evidence>
<feature type="transmembrane region" description="Helical" evidence="11">
    <location>
        <begin position="12"/>
        <end position="32"/>
    </location>
</feature>
<evidence type="ECO:0000256" key="4">
    <source>
        <dbReference type="ARBA" id="ARBA00022692"/>
    </source>
</evidence>
<evidence type="ECO:0000256" key="8">
    <source>
        <dbReference type="ARBA" id="ARBA00023065"/>
    </source>
</evidence>
<dbReference type="GO" id="GO:0005267">
    <property type="term" value="F:potassium channel activity"/>
    <property type="evidence" value="ECO:0007669"/>
    <property type="project" value="UniProtKB-KW"/>
</dbReference>
<feature type="transmembrane region" description="Helical" evidence="11">
    <location>
        <begin position="323"/>
        <end position="341"/>
    </location>
</feature>
<evidence type="ECO:0000256" key="2">
    <source>
        <dbReference type="ARBA" id="ARBA00022448"/>
    </source>
</evidence>
<keyword evidence="3" id="KW-0633">Potassium transport</keyword>
<keyword evidence="4 11" id="KW-0812">Transmembrane</keyword>
<dbReference type="GeneID" id="24269299"/>
<evidence type="ECO:0000256" key="3">
    <source>
        <dbReference type="ARBA" id="ARBA00022538"/>
    </source>
</evidence>
<dbReference type="Pfam" id="PF07885">
    <property type="entry name" value="Ion_trans_2"/>
    <property type="match status" value="1"/>
</dbReference>
<dbReference type="PANTHER" id="PTHR10027:SF10">
    <property type="entry name" value="SLOWPOKE 2, ISOFORM D"/>
    <property type="match status" value="1"/>
</dbReference>
<keyword evidence="9 11" id="KW-0472">Membrane</keyword>
<evidence type="ECO:0000256" key="9">
    <source>
        <dbReference type="ARBA" id="ARBA00023136"/>
    </source>
</evidence>
<protein>
    <recommendedName>
        <fullName evidence="16">Potassium channel domain-containing protein</fullName>
    </recommendedName>
</protein>
<comment type="subcellular location">
    <subcellularLocation>
        <location evidence="1">Membrane</location>
        <topology evidence="1">Multi-pass membrane protein</topology>
    </subcellularLocation>
</comment>
<accession>A0A0D9QHS6</accession>
<keyword evidence="2" id="KW-0813">Transport</keyword>
<dbReference type="OrthoDB" id="10035564at2759"/>
<evidence type="ECO:0000259" key="12">
    <source>
        <dbReference type="Pfam" id="PF03493"/>
    </source>
</evidence>
<feature type="transmembrane region" description="Helical" evidence="11">
    <location>
        <begin position="243"/>
        <end position="261"/>
    </location>
</feature>
<dbReference type="Proteomes" id="UP000054561">
    <property type="component" value="Unassembled WGS sequence"/>
</dbReference>
<gene>
    <name evidence="14" type="ORF">AK88_03985</name>
</gene>
<evidence type="ECO:0000256" key="1">
    <source>
        <dbReference type="ARBA" id="ARBA00004141"/>
    </source>
</evidence>
<dbReference type="SUPFAM" id="SSF81324">
    <property type="entry name" value="Voltage-gated potassium channels"/>
    <property type="match status" value="1"/>
</dbReference>
<dbReference type="Pfam" id="PF03493">
    <property type="entry name" value="BK_channel_a"/>
    <property type="match status" value="1"/>
</dbReference>
<evidence type="ECO:0000256" key="11">
    <source>
        <dbReference type="SAM" id="Phobius"/>
    </source>
</evidence>
<dbReference type="VEuPathDB" id="PlasmoDB:AK88_03985"/>
<evidence type="ECO:0000256" key="10">
    <source>
        <dbReference type="ARBA" id="ARBA00023303"/>
    </source>
</evidence>
<keyword evidence="15" id="KW-1185">Reference proteome</keyword>
<evidence type="ECO:0000313" key="15">
    <source>
        <dbReference type="Proteomes" id="UP000054561"/>
    </source>
</evidence>
<evidence type="ECO:0000256" key="6">
    <source>
        <dbReference type="ARBA" id="ARBA00022958"/>
    </source>
</evidence>
<feature type="transmembrane region" description="Helical" evidence="11">
    <location>
        <begin position="218"/>
        <end position="237"/>
    </location>
</feature>
<evidence type="ECO:0008006" key="16">
    <source>
        <dbReference type="Google" id="ProtNLM"/>
    </source>
</evidence>
<dbReference type="Gene3D" id="1.10.287.70">
    <property type="match status" value="1"/>
</dbReference>
<proteinExistence type="predicted"/>
<dbReference type="InterPro" id="IPR047871">
    <property type="entry name" value="K_chnl_Slo-like"/>
</dbReference>
<keyword evidence="10" id="KW-0407">Ion channel</keyword>
<dbReference type="EMBL" id="KQ001695">
    <property type="protein sequence ID" value="KJP86352.1"/>
    <property type="molecule type" value="Genomic_DNA"/>
</dbReference>
<evidence type="ECO:0000313" key="14">
    <source>
        <dbReference type="EMBL" id="KJP86352.1"/>
    </source>
</evidence>
<organism evidence="14 15">
    <name type="scientific">Plasmodium fragile</name>
    <dbReference type="NCBI Taxonomy" id="5857"/>
    <lineage>
        <taxon>Eukaryota</taxon>
        <taxon>Sar</taxon>
        <taxon>Alveolata</taxon>
        <taxon>Apicomplexa</taxon>
        <taxon>Aconoidasida</taxon>
        <taxon>Haemosporida</taxon>
        <taxon>Plasmodiidae</taxon>
        <taxon>Plasmodium</taxon>
        <taxon>Plasmodium (Plasmodium)</taxon>
    </lineage>
</organism>
<keyword evidence="7 11" id="KW-1133">Transmembrane helix</keyword>
<dbReference type="RefSeq" id="XP_012337018.1">
    <property type="nucleotide sequence ID" value="XM_012481595.1"/>
</dbReference>
<keyword evidence="6" id="KW-0630">Potassium</keyword>
<dbReference type="InterPro" id="IPR013099">
    <property type="entry name" value="K_chnl_dom"/>
</dbReference>
<dbReference type="PANTHER" id="PTHR10027">
    <property type="entry name" value="CALCIUM-ACTIVATED POTASSIUM CHANNEL ALPHA CHAIN"/>
    <property type="match status" value="1"/>
</dbReference>
<dbReference type="GO" id="GO:0016020">
    <property type="term" value="C:membrane"/>
    <property type="evidence" value="ECO:0007669"/>
    <property type="project" value="UniProtKB-SubCell"/>
</dbReference>
<keyword evidence="8" id="KW-0406">Ion transport</keyword>
<feature type="transmembrane region" description="Helical" evidence="11">
    <location>
        <begin position="44"/>
        <end position="70"/>
    </location>
</feature>
<evidence type="ECO:0000256" key="5">
    <source>
        <dbReference type="ARBA" id="ARBA00022826"/>
    </source>
</evidence>
<reference evidence="14 15" key="1">
    <citation type="submission" date="2014-03" db="EMBL/GenBank/DDBJ databases">
        <title>The Genome Sequence of Plasmodium fragile nilgiri.</title>
        <authorList>
            <consortium name="The Broad Institute Genomics Platform"/>
            <consortium name="The Broad Institute Genome Sequencing Center for Infectious Disease"/>
            <person name="Neafsey D."/>
            <person name="Duraisingh M."/>
            <person name="Young S.K."/>
            <person name="Zeng Q."/>
            <person name="Gargeya S."/>
            <person name="Abouelleil A."/>
            <person name="Alvarado L."/>
            <person name="Chapman S.B."/>
            <person name="Gainer-Dewar J."/>
            <person name="Goldberg J."/>
            <person name="Griggs A."/>
            <person name="Gujja S."/>
            <person name="Hansen M."/>
            <person name="Howarth C."/>
            <person name="Imamovic A."/>
            <person name="Larimer J."/>
            <person name="Pearson M."/>
            <person name="Poon T.W."/>
            <person name="Priest M."/>
            <person name="Roberts A."/>
            <person name="Saif S."/>
            <person name="Shea T."/>
            <person name="Sykes S."/>
            <person name="Wortman J."/>
            <person name="Nusbaum C."/>
            <person name="Birren B."/>
        </authorList>
    </citation>
    <scope>NUCLEOTIDE SEQUENCE [LARGE SCALE GENOMIC DNA]</scope>
    <source>
        <strain evidence="15">nilgiri</strain>
    </source>
</reference>